<dbReference type="InParanoid" id="B4LM61"/>
<dbReference type="GO" id="GO:0000785">
    <property type="term" value="C:chromatin"/>
    <property type="evidence" value="ECO:0007669"/>
    <property type="project" value="TreeGrafter"/>
</dbReference>
<dbReference type="InterPro" id="IPR018359">
    <property type="entry name" value="Bromodomain_CS"/>
</dbReference>
<dbReference type="KEGG" id="dvi:6627181"/>
<dbReference type="PROSITE" id="PS50014">
    <property type="entry name" value="BROMODOMAIN_2"/>
    <property type="match status" value="1"/>
</dbReference>
<dbReference type="Gene3D" id="1.20.920.10">
    <property type="entry name" value="Bromodomain-like"/>
    <property type="match status" value="1"/>
</dbReference>
<proteinExistence type="predicted"/>
<dbReference type="InterPro" id="IPR001487">
    <property type="entry name" value="Bromodomain"/>
</dbReference>
<dbReference type="SMART" id="SM00297">
    <property type="entry name" value="BROMO"/>
    <property type="match status" value="1"/>
</dbReference>
<dbReference type="eggNOG" id="KOG1474">
    <property type="taxonomic scope" value="Eukaryota"/>
</dbReference>
<evidence type="ECO:0000259" key="4">
    <source>
        <dbReference type="PROSITE" id="PS50014"/>
    </source>
</evidence>
<accession>B4LM61</accession>
<dbReference type="PROSITE" id="PS00633">
    <property type="entry name" value="BROMODOMAIN_1"/>
    <property type="match status" value="1"/>
</dbReference>
<dbReference type="STRING" id="7244.B4LM61"/>
<sequence>MPNPKGLSIRLKIPTRVQPEVVPPPGRAGEYTNKIHHMNKYLLEELCQQEFALPFMEPVDTKALNVPTYYTIIEHPMDVGTIIMRVENRYYRSVHELINDVRLVIRNCFTFNMPEATVYRDGQKLEKLFLKVLEKLPTGEEVPYDKDKAEKSIMKRQCRYRLRKLQEHTDQMEQDGQELFREKWMPFAEEMHKRNIKTLEDFDSQLDNILKHCHDHGKRILESYEHEANRLIEDEESGDNENVSDEAGSNMWPCHKPLFDWEDTIIDALDDTLICLKQDVVKCRLGEHKKNKQSYSEILLPIFVNAQIISEGLCSQTNLPDSSDEEEIEWHPDRVSDKERHAIRQQFSSLIPEAIFDIMHIIEQAEYRTASNADRKYNMMYFSPQTIVLIKKAIEAQNKASLKHEKEQQDVEMHGEQQDPGELDNIRDQNLYYTKTNTDFVGHNNHIGEYKEQYAGGNRLEQHQQAIPIYYLSLPEADQQKVEENIMRVLDDSRGGMEWEVLSDCDSDADENDCKDNANSGCDDNGNDCDDNESYDCDSNENDDCDSNENEGDDDENNYCATNMNEDCESNENDDCDSNENGECDSNENDECDSNENDECDINENDDGYSNENDGCDSNENDECDSNENNDCDSNENDDCDSDINNDCDPNENDYSSDGEIDGQPSSHAYAQYNNVTHSYYH</sequence>
<gene>
    <name evidence="5" type="primary">Dvir\GJ20583</name>
    <name evidence="5" type="ORF">Dvir_GJ20583</name>
</gene>
<feature type="compositionally biased region" description="Acidic residues" evidence="3">
    <location>
        <begin position="587"/>
        <end position="661"/>
    </location>
</feature>
<dbReference type="GO" id="GO:0006355">
    <property type="term" value="P:regulation of DNA-templated transcription"/>
    <property type="evidence" value="ECO:0007669"/>
    <property type="project" value="TreeGrafter"/>
</dbReference>
<dbReference type="GO" id="GO:0006338">
    <property type="term" value="P:chromatin remodeling"/>
    <property type="evidence" value="ECO:0007669"/>
    <property type="project" value="TreeGrafter"/>
</dbReference>
<dbReference type="InterPro" id="IPR036427">
    <property type="entry name" value="Bromodomain-like_sf"/>
</dbReference>
<evidence type="ECO:0000256" key="2">
    <source>
        <dbReference type="PROSITE-ProRule" id="PRU00035"/>
    </source>
</evidence>
<dbReference type="AlphaFoldDB" id="B4LM61"/>
<keyword evidence="6" id="KW-1185">Reference proteome</keyword>
<dbReference type="PANTHER" id="PTHR22880:SF225">
    <property type="entry name" value="BROMODOMAIN-CONTAINING PROTEIN BET-1-RELATED"/>
    <property type="match status" value="1"/>
</dbReference>
<feature type="domain" description="Bromo" evidence="4">
    <location>
        <begin position="47"/>
        <end position="119"/>
    </location>
</feature>
<dbReference type="Proteomes" id="UP000008792">
    <property type="component" value="Unassembled WGS sequence"/>
</dbReference>
<evidence type="ECO:0000256" key="3">
    <source>
        <dbReference type="SAM" id="MobiDB-lite"/>
    </source>
</evidence>
<dbReference type="HOGENOM" id="CLU_402411_0_0_1"/>
<dbReference type="EMBL" id="CH940648">
    <property type="protein sequence ID" value="EDW60939.2"/>
    <property type="molecule type" value="Genomic_DNA"/>
</dbReference>
<evidence type="ECO:0000256" key="1">
    <source>
        <dbReference type="ARBA" id="ARBA00023117"/>
    </source>
</evidence>
<protein>
    <recommendedName>
        <fullName evidence="4">Bromo domain-containing protein</fullName>
    </recommendedName>
</protein>
<dbReference type="InterPro" id="IPR050935">
    <property type="entry name" value="Bromo_chromatin_reader"/>
</dbReference>
<name>B4LM61_DROVI</name>
<organism evidence="5 6">
    <name type="scientific">Drosophila virilis</name>
    <name type="common">Fruit fly</name>
    <dbReference type="NCBI Taxonomy" id="7244"/>
    <lineage>
        <taxon>Eukaryota</taxon>
        <taxon>Metazoa</taxon>
        <taxon>Ecdysozoa</taxon>
        <taxon>Arthropoda</taxon>
        <taxon>Hexapoda</taxon>
        <taxon>Insecta</taxon>
        <taxon>Pterygota</taxon>
        <taxon>Neoptera</taxon>
        <taxon>Endopterygota</taxon>
        <taxon>Diptera</taxon>
        <taxon>Brachycera</taxon>
        <taxon>Muscomorpha</taxon>
        <taxon>Ephydroidea</taxon>
        <taxon>Drosophilidae</taxon>
        <taxon>Drosophila</taxon>
    </lineage>
</organism>
<feature type="region of interest" description="Disordered" evidence="3">
    <location>
        <begin position="404"/>
        <end position="423"/>
    </location>
</feature>
<feature type="compositionally biased region" description="Polar residues" evidence="3">
    <location>
        <begin position="664"/>
        <end position="682"/>
    </location>
</feature>
<keyword evidence="1 2" id="KW-0103">Bromodomain</keyword>
<dbReference type="Pfam" id="PF00439">
    <property type="entry name" value="Bromodomain"/>
    <property type="match status" value="1"/>
</dbReference>
<feature type="region of interest" description="Disordered" evidence="3">
    <location>
        <begin position="587"/>
        <end position="682"/>
    </location>
</feature>
<reference evidence="5 6" key="1">
    <citation type="journal article" date="2007" name="Nature">
        <title>Evolution of genes and genomes on the Drosophila phylogeny.</title>
        <authorList>
            <consortium name="Drosophila 12 Genomes Consortium"/>
            <person name="Clark A.G."/>
            <person name="Eisen M.B."/>
            <person name="Smith D.R."/>
            <person name="Bergman C.M."/>
            <person name="Oliver B."/>
            <person name="Markow T.A."/>
            <person name="Kaufman T.C."/>
            <person name="Kellis M."/>
            <person name="Gelbart W."/>
            <person name="Iyer V.N."/>
            <person name="Pollard D.A."/>
            <person name="Sackton T.B."/>
            <person name="Larracuente A.M."/>
            <person name="Singh N.D."/>
            <person name="Abad J.P."/>
            <person name="Abt D.N."/>
            <person name="Adryan B."/>
            <person name="Aguade M."/>
            <person name="Akashi H."/>
            <person name="Anderson W.W."/>
            <person name="Aquadro C.F."/>
            <person name="Ardell D.H."/>
            <person name="Arguello R."/>
            <person name="Artieri C.G."/>
            <person name="Barbash D.A."/>
            <person name="Barker D."/>
            <person name="Barsanti P."/>
            <person name="Batterham P."/>
            <person name="Batzoglou S."/>
            <person name="Begun D."/>
            <person name="Bhutkar A."/>
            <person name="Blanco E."/>
            <person name="Bosak S.A."/>
            <person name="Bradley R.K."/>
            <person name="Brand A.D."/>
            <person name="Brent M.R."/>
            <person name="Brooks A.N."/>
            <person name="Brown R.H."/>
            <person name="Butlin R.K."/>
            <person name="Caggese C."/>
            <person name="Calvi B.R."/>
            <person name="Bernardo de Carvalho A."/>
            <person name="Caspi A."/>
            <person name="Castrezana S."/>
            <person name="Celniker S.E."/>
            <person name="Chang J.L."/>
            <person name="Chapple C."/>
            <person name="Chatterji S."/>
            <person name="Chinwalla A."/>
            <person name="Civetta A."/>
            <person name="Clifton S.W."/>
            <person name="Comeron J.M."/>
            <person name="Costello J.C."/>
            <person name="Coyne J.A."/>
            <person name="Daub J."/>
            <person name="David R.G."/>
            <person name="Delcher A.L."/>
            <person name="Delehaunty K."/>
            <person name="Do C.B."/>
            <person name="Ebling H."/>
            <person name="Edwards K."/>
            <person name="Eickbush T."/>
            <person name="Evans J.D."/>
            <person name="Filipski A."/>
            <person name="Findeiss S."/>
            <person name="Freyhult E."/>
            <person name="Fulton L."/>
            <person name="Fulton R."/>
            <person name="Garcia A.C."/>
            <person name="Gardiner A."/>
            <person name="Garfield D.A."/>
            <person name="Garvin B.E."/>
            <person name="Gibson G."/>
            <person name="Gilbert D."/>
            <person name="Gnerre S."/>
            <person name="Godfrey J."/>
            <person name="Good R."/>
            <person name="Gotea V."/>
            <person name="Gravely B."/>
            <person name="Greenberg A.J."/>
            <person name="Griffiths-Jones S."/>
            <person name="Gross S."/>
            <person name="Guigo R."/>
            <person name="Gustafson E.A."/>
            <person name="Haerty W."/>
            <person name="Hahn M.W."/>
            <person name="Halligan D.L."/>
            <person name="Halpern A.L."/>
            <person name="Halter G.M."/>
            <person name="Han M.V."/>
            <person name="Heger A."/>
            <person name="Hillier L."/>
            <person name="Hinrichs A.S."/>
            <person name="Holmes I."/>
            <person name="Hoskins R.A."/>
            <person name="Hubisz M.J."/>
            <person name="Hultmark D."/>
            <person name="Huntley M.A."/>
            <person name="Jaffe D.B."/>
            <person name="Jagadeeshan S."/>
            <person name="Jeck W.R."/>
            <person name="Johnson J."/>
            <person name="Jones C.D."/>
            <person name="Jordan W.C."/>
            <person name="Karpen G.H."/>
            <person name="Kataoka E."/>
            <person name="Keightley P.D."/>
            <person name="Kheradpour P."/>
            <person name="Kirkness E.F."/>
            <person name="Koerich L.B."/>
            <person name="Kristiansen K."/>
            <person name="Kudrna D."/>
            <person name="Kulathinal R.J."/>
            <person name="Kumar S."/>
            <person name="Kwok R."/>
            <person name="Lander E."/>
            <person name="Langley C.H."/>
            <person name="Lapoint R."/>
            <person name="Lazzaro B.P."/>
            <person name="Lee S.J."/>
            <person name="Levesque L."/>
            <person name="Li R."/>
            <person name="Lin C.F."/>
            <person name="Lin M.F."/>
            <person name="Lindblad-Toh K."/>
            <person name="Llopart A."/>
            <person name="Long M."/>
            <person name="Low L."/>
            <person name="Lozovsky E."/>
            <person name="Lu J."/>
            <person name="Luo M."/>
            <person name="Machado C.A."/>
            <person name="Makalowski W."/>
            <person name="Marzo M."/>
            <person name="Matsuda M."/>
            <person name="Matzkin L."/>
            <person name="McAllister B."/>
            <person name="McBride C.S."/>
            <person name="McKernan B."/>
            <person name="McKernan K."/>
            <person name="Mendez-Lago M."/>
            <person name="Minx P."/>
            <person name="Mollenhauer M.U."/>
            <person name="Montooth K."/>
            <person name="Mount S.M."/>
            <person name="Mu X."/>
            <person name="Myers E."/>
            <person name="Negre B."/>
            <person name="Newfeld S."/>
            <person name="Nielsen R."/>
            <person name="Noor M.A."/>
            <person name="O'Grady P."/>
            <person name="Pachter L."/>
            <person name="Papaceit M."/>
            <person name="Parisi M.J."/>
            <person name="Parisi M."/>
            <person name="Parts L."/>
            <person name="Pedersen J.S."/>
            <person name="Pesole G."/>
            <person name="Phillippy A.M."/>
            <person name="Ponting C.P."/>
            <person name="Pop M."/>
            <person name="Porcelli D."/>
            <person name="Powell J.R."/>
            <person name="Prohaska S."/>
            <person name="Pruitt K."/>
            <person name="Puig M."/>
            <person name="Quesneville H."/>
            <person name="Ram K.R."/>
            <person name="Rand D."/>
            <person name="Rasmussen M.D."/>
            <person name="Reed L.K."/>
            <person name="Reenan R."/>
            <person name="Reily A."/>
            <person name="Remington K.A."/>
            <person name="Rieger T.T."/>
            <person name="Ritchie M.G."/>
            <person name="Robin C."/>
            <person name="Rogers Y.H."/>
            <person name="Rohde C."/>
            <person name="Rozas J."/>
            <person name="Rubenfield M.J."/>
            <person name="Ruiz A."/>
            <person name="Russo S."/>
            <person name="Salzberg S.L."/>
            <person name="Sanchez-Gracia A."/>
            <person name="Saranga D.J."/>
            <person name="Sato H."/>
            <person name="Schaeffer S.W."/>
            <person name="Schatz M.C."/>
            <person name="Schlenke T."/>
            <person name="Schwartz R."/>
            <person name="Segarra C."/>
            <person name="Singh R.S."/>
            <person name="Sirot L."/>
            <person name="Sirota M."/>
            <person name="Sisneros N.B."/>
            <person name="Smith C.D."/>
            <person name="Smith T.F."/>
            <person name="Spieth J."/>
            <person name="Stage D.E."/>
            <person name="Stark A."/>
            <person name="Stephan W."/>
            <person name="Strausberg R.L."/>
            <person name="Strempel S."/>
            <person name="Sturgill D."/>
            <person name="Sutton G."/>
            <person name="Sutton G.G."/>
            <person name="Tao W."/>
            <person name="Teichmann S."/>
            <person name="Tobari Y.N."/>
            <person name="Tomimura Y."/>
            <person name="Tsolas J.M."/>
            <person name="Valente V.L."/>
            <person name="Venter E."/>
            <person name="Venter J.C."/>
            <person name="Vicario S."/>
            <person name="Vieira F.G."/>
            <person name="Vilella A.J."/>
            <person name="Villasante A."/>
            <person name="Walenz B."/>
            <person name="Wang J."/>
            <person name="Wasserman M."/>
            <person name="Watts T."/>
            <person name="Wilson D."/>
            <person name="Wilson R.K."/>
            <person name="Wing R.A."/>
            <person name="Wolfner M.F."/>
            <person name="Wong A."/>
            <person name="Wong G.K."/>
            <person name="Wu C.I."/>
            <person name="Wu G."/>
            <person name="Yamamoto D."/>
            <person name="Yang H.P."/>
            <person name="Yang S.P."/>
            <person name="Yorke J.A."/>
            <person name="Yoshida K."/>
            <person name="Zdobnov E."/>
            <person name="Zhang P."/>
            <person name="Zhang Y."/>
            <person name="Zimin A.V."/>
            <person name="Baldwin J."/>
            <person name="Abdouelleil A."/>
            <person name="Abdulkadir J."/>
            <person name="Abebe A."/>
            <person name="Abera B."/>
            <person name="Abreu J."/>
            <person name="Acer S.C."/>
            <person name="Aftuck L."/>
            <person name="Alexander A."/>
            <person name="An P."/>
            <person name="Anderson E."/>
            <person name="Anderson S."/>
            <person name="Arachi H."/>
            <person name="Azer M."/>
            <person name="Bachantsang P."/>
            <person name="Barry A."/>
            <person name="Bayul T."/>
            <person name="Berlin A."/>
            <person name="Bessette D."/>
            <person name="Bloom T."/>
            <person name="Blye J."/>
            <person name="Boguslavskiy L."/>
            <person name="Bonnet C."/>
            <person name="Boukhgalter B."/>
            <person name="Bourzgui I."/>
            <person name="Brown A."/>
            <person name="Cahill P."/>
            <person name="Channer S."/>
            <person name="Cheshatsang Y."/>
            <person name="Chuda L."/>
            <person name="Citroen M."/>
            <person name="Collymore A."/>
            <person name="Cooke P."/>
            <person name="Costello M."/>
            <person name="D'Aco K."/>
            <person name="Daza R."/>
            <person name="De Haan G."/>
            <person name="DeGray S."/>
            <person name="DeMaso C."/>
            <person name="Dhargay N."/>
            <person name="Dooley K."/>
            <person name="Dooley E."/>
            <person name="Doricent M."/>
            <person name="Dorje P."/>
            <person name="Dorjee K."/>
            <person name="Dupes A."/>
            <person name="Elong R."/>
            <person name="Falk J."/>
            <person name="Farina A."/>
            <person name="Faro S."/>
            <person name="Ferguson D."/>
            <person name="Fisher S."/>
            <person name="Foley C.D."/>
            <person name="Franke A."/>
            <person name="Friedrich D."/>
            <person name="Gadbois L."/>
            <person name="Gearin G."/>
            <person name="Gearin C.R."/>
            <person name="Giannoukos G."/>
            <person name="Goode T."/>
            <person name="Graham J."/>
            <person name="Grandbois E."/>
            <person name="Grewal S."/>
            <person name="Gyaltsen K."/>
            <person name="Hafez N."/>
            <person name="Hagos B."/>
            <person name="Hall J."/>
            <person name="Henson C."/>
            <person name="Hollinger A."/>
            <person name="Honan T."/>
            <person name="Huard M.D."/>
            <person name="Hughes L."/>
            <person name="Hurhula B."/>
            <person name="Husby M.E."/>
            <person name="Kamat A."/>
            <person name="Kanga B."/>
            <person name="Kashin S."/>
            <person name="Khazanovich D."/>
            <person name="Kisner P."/>
            <person name="Lance K."/>
            <person name="Lara M."/>
            <person name="Lee W."/>
            <person name="Lennon N."/>
            <person name="Letendre F."/>
            <person name="LeVine R."/>
            <person name="Lipovsky A."/>
            <person name="Liu X."/>
            <person name="Liu J."/>
            <person name="Liu S."/>
            <person name="Lokyitsang T."/>
            <person name="Lokyitsang Y."/>
            <person name="Lubonja R."/>
            <person name="Lui A."/>
            <person name="MacDonald P."/>
            <person name="Magnisalis V."/>
            <person name="Maru K."/>
            <person name="Matthews C."/>
            <person name="McCusker W."/>
            <person name="McDonough S."/>
            <person name="Mehta T."/>
            <person name="Meldrim J."/>
            <person name="Meneus L."/>
            <person name="Mihai O."/>
            <person name="Mihalev A."/>
            <person name="Mihova T."/>
            <person name="Mittelman R."/>
            <person name="Mlenga V."/>
            <person name="Montmayeur A."/>
            <person name="Mulrain L."/>
            <person name="Navidi A."/>
            <person name="Naylor J."/>
            <person name="Negash T."/>
            <person name="Nguyen T."/>
            <person name="Nguyen N."/>
            <person name="Nicol R."/>
            <person name="Norbu C."/>
            <person name="Norbu N."/>
            <person name="Novod N."/>
            <person name="O'Neill B."/>
            <person name="Osman S."/>
            <person name="Markiewicz E."/>
            <person name="Oyono O.L."/>
            <person name="Patti C."/>
            <person name="Phunkhang P."/>
            <person name="Pierre F."/>
            <person name="Priest M."/>
            <person name="Raghuraman S."/>
            <person name="Rege F."/>
            <person name="Reyes R."/>
            <person name="Rise C."/>
            <person name="Rogov P."/>
            <person name="Ross K."/>
            <person name="Ryan E."/>
            <person name="Settipalli S."/>
            <person name="Shea T."/>
            <person name="Sherpa N."/>
            <person name="Shi L."/>
            <person name="Shih D."/>
            <person name="Sparrow T."/>
            <person name="Spaulding J."/>
            <person name="Stalker J."/>
            <person name="Stange-Thomann N."/>
            <person name="Stavropoulos S."/>
            <person name="Stone C."/>
            <person name="Strader C."/>
            <person name="Tesfaye S."/>
            <person name="Thomson T."/>
            <person name="Thoulutsang Y."/>
            <person name="Thoulutsang D."/>
            <person name="Topham K."/>
            <person name="Topping I."/>
            <person name="Tsamla T."/>
            <person name="Vassiliev H."/>
            <person name="Vo A."/>
            <person name="Wangchuk T."/>
            <person name="Wangdi T."/>
            <person name="Weiand M."/>
            <person name="Wilkinson J."/>
            <person name="Wilson A."/>
            <person name="Yadav S."/>
            <person name="Young G."/>
            <person name="Yu Q."/>
            <person name="Zembek L."/>
            <person name="Zhong D."/>
            <person name="Zimmer A."/>
            <person name="Zwirko Z."/>
            <person name="Jaffe D.B."/>
            <person name="Alvarez P."/>
            <person name="Brockman W."/>
            <person name="Butler J."/>
            <person name="Chin C."/>
            <person name="Gnerre S."/>
            <person name="Grabherr M."/>
            <person name="Kleber M."/>
            <person name="Mauceli E."/>
            <person name="MacCallum I."/>
        </authorList>
    </citation>
    <scope>NUCLEOTIDE SEQUENCE [LARGE SCALE GENOMIC DNA]</scope>
    <source>
        <strain evidence="6">Tucson 15010-1051.87</strain>
    </source>
</reference>
<dbReference type="PRINTS" id="PR00503">
    <property type="entry name" value="BROMODOMAIN"/>
</dbReference>
<dbReference type="PANTHER" id="PTHR22880">
    <property type="entry name" value="FALZ-RELATED BROMODOMAIN-CONTAINING PROTEINS"/>
    <property type="match status" value="1"/>
</dbReference>
<evidence type="ECO:0000313" key="5">
    <source>
        <dbReference type="EMBL" id="EDW60939.2"/>
    </source>
</evidence>
<evidence type="ECO:0000313" key="6">
    <source>
        <dbReference type="Proteomes" id="UP000008792"/>
    </source>
</evidence>
<dbReference type="OrthoDB" id="6017at2759"/>
<feature type="compositionally biased region" description="Basic and acidic residues" evidence="3">
    <location>
        <begin position="404"/>
        <end position="417"/>
    </location>
</feature>
<dbReference type="SMR" id="B4LM61"/>
<dbReference type="SUPFAM" id="SSF47370">
    <property type="entry name" value="Bromodomain"/>
    <property type="match status" value="1"/>
</dbReference>
<dbReference type="GO" id="GO:0005634">
    <property type="term" value="C:nucleus"/>
    <property type="evidence" value="ECO:0007669"/>
    <property type="project" value="TreeGrafter"/>
</dbReference>